<evidence type="ECO:0000313" key="2">
    <source>
        <dbReference type="Proteomes" id="UP000734511"/>
    </source>
</evidence>
<proteinExistence type="predicted"/>
<comment type="caution">
    <text evidence="1">The sequence shown here is derived from an EMBL/GenBank/DDBJ whole genome shotgun (WGS) entry which is preliminary data.</text>
</comment>
<evidence type="ECO:0000313" key="1">
    <source>
        <dbReference type="EMBL" id="NJP45882.1"/>
    </source>
</evidence>
<accession>A0ABX0ZTC4</accession>
<reference evidence="1 2" key="1">
    <citation type="submission" date="2020-03" db="EMBL/GenBank/DDBJ databases">
        <title>WGS of actinomycetes isolated from Thailand.</title>
        <authorList>
            <person name="Thawai C."/>
        </authorList>
    </citation>
    <scope>NUCLEOTIDE SEQUENCE [LARGE SCALE GENOMIC DNA]</scope>
    <source>
        <strain evidence="1 2">PRB2-1</strain>
    </source>
</reference>
<keyword evidence="2" id="KW-1185">Reference proteome</keyword>
<dbReference type="InterPro" id="IPR026337">
    <property type="entry name" value="AKG_HExxH"/>
</dbReference>
<sequence>MHFMNLGHTYENTARMVSALIREYPTAEELPAAYRKAISTLRPLPAHYNDDKNNNHAAITFEDGGWAGHCLNHGIFDHIFGGATPSDAATRDGWRGNITAALRHLRDVSPGLHRMVRLLVTDIVVLNSGADGGGSASQMPGVVVMSPGRGWKVPQYAECLTHEAMHLNLFVADTVYGTFALPSTDLEADEHRALSAVKIGRKRPLDKAFHAAAVTVPLMYLQHRRGTTELIDLYTQSLRDACADLASHRSVFTDYGAMLLDELCGFADDIDFAHVARTITDPAYAGYRPAVAA</sequence>
<dbReference type="Proteomes" id="UP000734511">
    <property type="component" value="Unassembled WGS sequence"/>
</dbReference>
<dbReference type="EMBL" id="JAATEJ010000018">
    <property type="protein sequence ID" value="NJP45882.1"/>
    <property type="molecule type" value="Genomic_DNA"/>
</dbReference>
<protein>
    <submittedName>
        <fullName evidence="1">HEXXH motif domain-containing protein</fullName>
    </submittedName>
</protein>
<name>A0ABX0ZTC4_9ACTN</name>
<dbReference type="NCBIfam" id="TIGR04267">
    <property type="entry name" value="mod_HExxH"/>
    <property type="match status" value="1"/>
</dbReference>
<gene>
    <name evidence="1" type="ORF">HCN08_21080</name>
</gene>
<organism evidence="1 2">
    <name type="scientific">Actinacidiphila epipremni</name>
    <dbReference type="NCBI Taxonomy" id="2053013"/>
    <lineage>
        <taxon>Bacteria</taxon>
        <taxon>Bacillati</taxon>
        <taxon>Actinomycetota</taxon>
        <taxon>Actinomycetes</taxon>
        <taxon>Kitasatosporales</taxon>
        <taxon>Streptomycetaceae</taxon>
        <taxon>Actinacidiphila</taxon>
    </lineage>
</organism>